<accession>A0A329R3M8</accession>
<name>A0A329R3M8_9ACTN</name>
<dbReference type="PANTHER" id="PTHR38011:SF12">
    <property type="entry name" value="BIFUNCTIONAL DEAMINASE-REDUCTASE DOMAIN PROTEIN"/>
    <property type="match status" value="1"/>
</dbReference>
<dbReference type="InterPro" id="IPR050765">
    <property type="entry name" value="Riboflavin_Biosynth_HTPR"/>
</dbReference>
<proteinExistence type="predicted"/>
<dbReference type="RefSeq" id="WP_112256153.1">
    <property type="nucleotide sequence ID" value="NZ_QMIG01000001.1"/>
</dbReference>
<dbReference type="SUPFAM" id="SSF53597">
    <property type="entry name" value="Dihydrofolate reductase-like"/>
    <property type="match status" value="1"/>
</dbReference>
<organism evidence="2 3">
    <name type="scientific">Phytoactinopolyspora halophila</name>
    <dbReference type="NCBI Taxonomy" id="1981511"/>
    <lineage>
        <taxon>Bacteria</taxon>
        <taxon>Bacillati</taxon>
        <taxon>Actinomycetota</taxon>
        <taxon>Actinomycetes</taxon>
        <taxon>Jiangellales</taxon>
        <taxon>Jiangellaceae</taxon>
        <taxon>Phytoactinopolyspora</taxon>
    </lineage>
</organism>
<gene>
    <name evidence="2" type="ORF">DPM12_00380</name>
</gene>
<dbReference type="Pfam" id="PF01872">
    <property type="entry name" value="RibD_C"/>
    <property type="match status" value="1"/>
</dbReference>
<dbReference type="InterPro" id="IPR024072">
    <property type="entry name" value="DHFR-like_dom_sf"/>
</dbReference>
<protein>
    <submittedName>
        <fullName evidence="2">Dihydrofolate reductase</fullName>
    </submittedName>
</protein>
<keyword evidence="3" id="KW-1185">Reference proteome</keyword>
<dbReference type="GO" id="GO:0008703">
    <property type="term" value="F:5-amino-6-(5-phosphoribosylamino)uracil reductase activity"/>
    <property type="evidence" value="ECO:0007669"/>
    <property type="project" value="InterPro"/>
</dbReference>
<evidence type="ECO:0000313" key="3">
    <source>
        <dbReference type="Proteomes" id="UP000250462"/>
    </source>
</evidence>
<feature type="domain" description="Bacterial bifunctional deaminase-reductase C-terminal" evidence="1">
    <location>
        <begin position="3"/>
        <end position="177"/>
    </location>
</feature>
<reference evidence="2 3" key="1">
    <citation type="submission" date="2018-06" db="EMBL/GenBank/DDBJ databases">
        <title>Phytoactinopolyspora halophila sp. nov., a novel halophilic actinomycete isolated from a saline soil in China.</title>
        <authorList>
            <person name="Tang S.-K."/>
        </authorList>
    </citation>
    <scope>NUCLEOTIDE SEQUENCE [LARGE SCALE GENOMIC DNA]</scope>
    <source>
        <strain evidence="2 3">YIM 96934</strain>
    </source>
</reference>
<evidence type="ECO:0000259" key="1">
    <source>
        <dbReference type="Pfam" id="PF01872"/>
    </source>
</evidence>
<dbReference type="Proteomes" id="UP000250462">
    <property type="component" value="Unassembled WGS sequence"/>
</dbReference>
<dbReference type="PANTHER" id="PTHR38011">
    <property type="entry name" value="DIHYDROFOLATE REDUCTASE FAMILY PROTEIN (AFU_ORTHOLOGUE AFUA_8G06820)"/>
    <property type="match status" value="1"/>
</dbReference>
<sequence>MSKVIVDISMSLDGYMSASQVSPDEPMGEDGQRLHAWAFNGNDERNFEALANAVGGVGAIITGRRTYELSVPWWGLDGPSGSRRTPVFVLTRSVPQNVPDGGVYTFVNTGIDQALTEARTAADTADVCVMGGADVIQQFIRAGLVDELSIHMAPVLLGGGIRLFENHVANHVGLESISTITTAEATHLRFRVLNTQA</sequence>
<dbReference type="OrthoDB" id="3820697at2"/>
<evidence type="ECO:0000313" key="2">
    <source>
        <dbReference type="EMBL" id="RAW18586.1"/>
    </source>
</evidence>
<dbReference type="AlphaFoldDB" id="A0A329R3M8"/>
<comment type="caution">
    <text evidence="2">The sequence shown here is derived from an EMBL/GenBank/DDBJ whole genome shotgun (WGS) entry which is preliminary data.</text>
</comment>
<dbReference type="GO" id="GO:0009231">
    <property type="term" value="P:riboflavin biosynthetic process"/>
    <property type="evidence" value="ECO:0007669"/>
    <property type="project" value="InterPro"/>
</dbReference>
<dbReference type="EMBL" id="QMIG01000001">
    <property type="protein sequence ID" value="RAW18586.1"/>
    <property type="molecule type" value="Genomic_DNA"/>
</dbReference>
<dbReference type="Gene3D" id="3.40.430.10">
    <property type="entry name" value="Dihydrofolate Reductase, subunit A"/>
    <property type="match status" value="1"/>
</dbReference>
<dbReference type="InterPro" id="IPR002734">
    <property type="entry name" value="RibDG_C"/>
</dbReference>